<dbReference type="HOGENOM" id="CLU_1095750_0_0_1"/>
<evidence type="ECO:0000256" key="4">
    <source>
        <dbReference type="ARBA" id="ARBA00023128"/>
    </source>
</evidence>
<dbReference type="Gene3D" id="2.10.109.10">
    <property type="entry name" value="Umud Fragment, subunit A"/>
    <property type="match status" value="1"/>
</dbReference>
<comment type="similarity">
    <text evidence="6">Belongs to the peptidase S26 family. IMP1 subfamily.</text>
</comment>
<dbReference type="Pfam" id="PF10502">
    <property type="entry name" value="Peptidase_S26"/>
    <property type="match status" value="2"/>
</dbReference>
<evidence type="ECO:0000313" key="11">
    <source>
        <dbReference type="EnsemblPlants" id="ONIVA11G19980.1"/>
    </source>
</evidence>
<dbReference type="PANTHER" id="PTHR12383">
    <property type="entry name" value="PROTEASE FAMILY S26 MITOCHONDRIAL INNER MEMBRANE PROTEASE-RELATED"/>
    <property type="match status" value="1"/>
</dbReference>
<evidence type="ECO:0000256" key="8">
    <source>
        <dbReference type="ARBA" id="ARBA00064368"/>
    </source>
</evidence>
<dbReference type="InterPro" id="IPR000223">
    <property type="entry name" value="Pept_S26A_signal_pept_1"/>
</dbReference>
<keyword evidence="3" id="KW-0378">Hydrolase</keyword>
<dbReference type="InterPro" id="IPR052064">
    <property type="entry name" value="Mito_IMP1_subunit"/>
</dbReference>
<dbReference type="InterPro" id="IPR036286">
    <property type="entry name" value="LexA/Signal_pep-like_sf"/>
</dbReference>
<dbReference type="GO" id="GO:0042720">
    <property type="term" value="C:mitochondrial inner membrane peptidase complex"/>
    <property type="evidence" value="ECO:0007669"/>
    <property type="project" value="TreeGrafter"/>
</dbReference>
<evidence type="ECO:0000256" key="3">
    <source>
        <dbReference type="ARBA" id="ARBA00022801"/>
    </source>
</evidence>
<evidence type="ECO:0000313" key="12">
    <source>
        <dbReference type="Proteomes" id="UP000006591"/>
    </source>
</evidence>
<keyword evidence="2" id="KW-0999">Mitochondrion inner membrane</keyword>
<comment type="subcellular location">
    <subcellularLocation>
        <location evidence="1">Mitochondrion inner membrane</location>
    </subcellularLocation>
</comment>
<dbReference type="FunFam" id="2.10.109.10:FF:000014">
    <property type="entry name" value="Inner membrane protease subunit 1"/>
    <property type="match status" value="1"/>
</dbReference>
<reference evidence="11" key="2">
    <citation type="submission" date="2018-04" db="EMBL/GenBank/DDBJ databases">
        <title>OnivRS2 (Oryza nivara Reference Sequence Version 2).</title>
        <authorList>
            <person name="Zhang J."/>
            <person name="Kudrna D."/>
            <person name="Lee S."/>
            <person name="Talag J."/>
            <person name="Rajasekar S."/>
            <person name="Welchert J."/>
            <person name="Hsing Y.-I."/>
            <person name="Wing R.A."/>
        </authorList>
    </citation>
    <scope>NUCLEOTIDE SEQUENCE [LARGE SCALE GENOMIC DNA]</scope>
    <source>
        <strain evidence="11">SL10</strain>
    </source>
</reference>
<dbReference type="GO" id="GO:0006465">
    <property type="term" value="P:signal peptide processing"/>
    <property type="evidence" value="ECO:0007669"/>
    <property type="project" value="InterPro"/>
</dbReference>
<evidence type="ECO:0000256" key="2">
    <source>
        <dbReference type="ARBA" id="ARBA00022792"/>
    </source>
</evidence>
<name>A0A0E0J4D6_ORYNI</name>
<dbReference type="InterPro" id="IPR019533">
    <property type="entry name" value="Peptidase_S26"/>
</dbReference>
<evidence type="ECO:0000256" key="5">
    <source>
        <dbReference type="ARBA" id="ARBA00023136"/>
    </source>
</evidence>
<dbReference type="AlphaFoldDB" id="A0A0E0J4D6"/>
<keyword evidence="12" id="KW-1185">Reference proteome</keyword>
<dbReference type="CDD" id="cd06530">
    <property type="entry name" value="S26_SPase_I"/>
    <property type="match status" value="1"/>
</dbReference>
<keyword evidence="4" id="KW-0496">Mitochondrion</keyword>
<evidence type="ECO:0000256" key="7">
    <source>
        <dbReference type="ARBA" id="ARBA00054895"/>
    </source>
</evidence>
<evidence type="ECO:0000256" key="1">
    <source>
        <dbReference type="ARBA" id="ARBA00004273"/>
    </source>
</evidence>
<dbReference type="STRING" id="4536.A0A0E0J4D6"/>
<dbReference type="eggNOG" id="KOG0171">
    <property type="taxonomic scope" value="Eukaryota"/>
</dbReference>
<dbReference type="GO" id="GO:0004252">
    <property type="term" value="F:serine-type endopeptidase activity"/>
    <property type="evidence" value="ECO:0007669"/>
    <property type="project" value="InterPro"/>
</dbReference>
<evidence type="ECO:0000256" key="6">
    <source>
        <dbReference type="ARBA" id="ARBA00038445"/>
    </source>
</evidence>
<dbReference type="EnsemblPlants" id="ONIVA11G19980.1">
    <property type="protein sequence ID" value="ONIVA11G19980.1"/>
    <property type="gene ID" value="ONIVA11G19980"/>
</dbReference>
<sequence length="254" mass="27550">MSGFARRLGGIPWREIAGEAFSRVFLVAQAVCAVHVVNAHVCSFALVMGPSMLPAMNLAGDVVAVDRVSARLGRVASGDAVLLVSPEDPRKAVVKRVVGMEGDAVTFLVDPGNSDASKTVVVPQGHVWVQGDNIYASRDSRQFGPVPYGLITGKIFCRNSSKSACISRDFYDQATRPYILVHGVCYGTFYSKTRASKFIAQFFNMGILAIVLKGISNQTARLAAISYQIQTNRIALKEFQASLLEAITVMLCWR</sequence>
<protein>
    <recommendedName>
        <fullName evidence="10">Peptidase S26 domain-containing protein</fullName>
    </recommendedName>
</protein>
<evidence type="ECO:0000259" key="10">
    <source>
        <dbReference type="Pfam" id="PF10502"/>
    </source>
</evidence>
<proteinExistence type="inferred from homology"/>
<comment type="subunit">
    <text evidence="8">Heterodimer of 2 subunits, IMP1A/B and IMP12.</text>
</comment>
<dbReference type="GO" id="GO:0006627">
    <property type="term" value="P:protein processing involved in protein targeting to mitochondrion"/>
    <property type="evidence" value="ECO:0007669"/>
    <property type="project" value="TreeGrafter"/>
</dbReference>
<dbReference type="PANTHER" id="PTHR12383:SF16">
    <property type="entry name" value="MITOCHONDRIAL INNER MEMBRANE PROTEASE SUBUNIT 1"/>
    <property type="match status" value="1"/>
</dbReference>
<keyword evidence="5" id="KW-0472">Membrane</keyword>
<feature type="active site" evidence="9">
    <location>
        <position position="51"/>
    </location>
</feature>
<comment type="function">
    <text evidence="7">Catalyzes the removal of transit peptides required for the targeting of proteins from the mitochondrial matrix, across the inner membrane, into the inter-membrane space.</text>
</comment>
<feature type="active site" evidence="9">
    <location>
        <position position="95"/>
    </location>
</feature>
<dbReference type="PRINTS" id="PR00727">
    <property type="entry name" value="LEADERPTASE"/>
</dbReference>
<feature type="domain" description="Peptidase S26" evidence="10">
    <location>
        <begin position="25"/>
        <end position="107"/>
    </location>
</feature>
<reference evidence="11" key="1">
    <citation type="submission" date="2015-04" db="UniProtKB">
        <authorList>
            <consortium name="EnsemblPlants"/>
        </authorList>
    </citation>
    <scope>IDENTIFICATION</scope>
    <source>
        <strain evidence="11">SL10</strain>
    </source>
</reference>
<dbReference type="Proteomes" id="UP000006591">
    <property type="component" value="Chromosome 11"/>
</dbReference>
<organism evidence="11">
    <name type="scientific">Oryza nivara</name>
    <name type="common">Indian wild rice</name>
    <name type="synonym">Oryza sativa f. spontanea</name>
    <dbReference type="NCBI Taxonomy" id="4536"/>
    <lineage>
        <taxon>Eukaryota</taxon>
        <taxon>Viridiplantae</taxon>
        <taxon>Streptophyta</taxon>
        <taxon>Embryophyta</taxon>
        <taxon>Tracheophyta</taxon>
        <taxon>Spermatophyta</taxon>
        <taxon>Magnoliopsida</taxon>
        <taxon>Liliopsida</taxon>
        <taxon>Poales</taxon>
        <taxon>Poaceae</taxon>
        <taxon>BOP clade</taxon>
        <taxon>Oryzoideae</taxon>
        <taxon>Oryzeae</taxon>
        <taxon>Oryzinae</taxon>
        <taxon>Oryza</taxon>
    </lineage>
</organism>
<dbReference type="SUPFAM" id="SSF51306">
    <property type="entry name" value="LexA/Signal peptidase"/>
    <property type="match status" value="1"/>
</dbReference>
<feature type="domain" description="Peptidase S26" evidence="10">
    <location>
        <begin position="117"/>
        <end position="156"/>
    </location>
</feature>
<dbReference type="Gramene" id="ONIVA11G19980.1">
    <property type="protein sequence ID" value="ONIVA11G19980.1"/>
    <property type="gene ID" value="ONIVA11G19980"/>
</dbReference>
<evidence type="ECO:0000256" key="9">
    <source>
        <dbReference type="PIRSR" id="PIRSR600223-1"/>
    </source>
</evidence>
<accession>A0A0E0J4D6</accession>
<dbReference type="OMA" id="GRFLFIM"/>